<evidence type="ECO:0000313" key="7">
    <source>
        <dbReference type="EMBL" id="PVZ66760.1"/>
    </source>
</evidence>
<evidence type="ECO:0000259" key="6">
    <source>
        <dbReference type="PROSITE" id="PS50234"/>
    </source>
</evidence>
<sequence length="4305" mass="466244">MDCFKNWMYKNIANAINTGFLMASKIMMALVFLLTLSNLAIAGEDGEASDPVLDQRCIINILNGSARVDEHGGFALLTPLTTDVPYRARAICNNDGQLVYGESALLYADPDSDKVNVGQILFDQFHPIPVSLEIEAKRDELTVDQPTTQLRVNALLPDGSNKDLTLGSLGTIYSSSSDVVTISADGLITAQKTGRSIISIRHEGVMSSVSIEVFFPIDTDNDGMPDDFELRNALDPNDATDAVTDKDADGLSNLEEYLLGTSVLHQDTDGDTLSDFEETQSATDPLLADTDSDGIVDGEEIIRGTDPLSGDSDNDGISDSIEIQFGLDPLAYTETTKVVGIVIDQQASPVEGASALVFNSFSAVTNQNGQFEIPHVPILNGDIVVSARSVLKGKVLDGKSQPFPALTGQTLDVGSIVVEEIFGELFGRVISPRDAAVAGARVTVSYDSGEEWSVNTDFQGYYFLRNLPEGNIKVVAQDPRTGLYGVSNGQLASNSNLELGIKLRAFGTIRGHVFYQDGQSLVAEGAKVVLSRLGGGYSHQTDVNAFGEYAFEFVPLGEYRIEAFAQGTDRGLTKTVLSGTSQIHDADVVFLPVGEVRGFVETSAGLRLSGVMVRLHSQSIFADVREVATDSTGEFTFNNLYAGEFKITAIDEGLGLSGSVVSALESHQQKISTSVTMMPTGSVRGAVLDYSGFPVAGAIVSAGGREFITDPSGNYFIEYLELGQHLISVKTNAGDFAKLSLEVVYVDQEITQDFQLNGLAHVVVKVVSSQGIPVGNTQVKISVQEPYGKTYVLNANNSGMVAFSNVLAGKAKVAVFDPIARLGGSISTRLIAGESASVTVTLEHAGQISGVVYLSDGSSVARHVKVRLQPIGLETTTGSNGKYQFNSLPIRLSPYEVSVDDVRGVRRATSGQLPLNNDGDKVIQDLVISGDGVLTGSVYTPGGVLAAGVVVKLRSPVKGARQRSGATDSQGRYSFINVPEGSFSIEASNIKLRQAGSNDGVIEYGGQLVETDIVMLADQLPANVKTAAQLYDGNSFSFPIQRDGSIKDGSFNVFSGDDGLNTRAMELRLVRNNVEYAFKGSRVAYEESGKEVVLTGSSAGISIARKVYVPDDGYFARYIETLTNNSDEDAEIGIVLKSHFKISSYIRTFNGDRRSVSVPMDIVSSSSGDRFFSVDAGEVDRWLIIDDESDVDPFKNNNAPSLAYLFNGEANPLALADGYFLSGFNGQFNLFEKRWNVTVPAQASVSLMHFISQQTDRAAAASTIQRLSQLPMEAIADLTDKEKSRIVNFDFSLDYNEVEALPQVVPGLTGQLSEYDGTTPVKDADLWLQSLSPIFKRIYPVKSDAAGIFNLATDLQKGANSKLLRLQGYKITAEHPQSKMLTEHLENDFQPAVYVNFNNTGRISGVVRRYDGVVASFGKVELISDRLEKTITSSIAEDGLYSFGGLPEGDYLLIASLPNPEGTNIGGTIEIKLPNEQSIIRDITLNQVGGISGKVVNGVGLGEAGVEVRIIGDKFVRETYTDSAGIYKFLDMPLGNYTVSVRDSRASLTISQGVAVEDESQITRDFLLTKLGRVEVLVKYDDGDPVKGGQVLIDNEVNSIGFTHVGITDSQGRKIIHNVPAGDYAIRVISPKNNNLVEIVSGKIVDHGQVNIQNIALSKDLPPSVEIASPEAESEYIKGQSINVDVSIQDDFGISSVKYYLNGNRIASDYVAPFSQEIKLDTDQENSVLEVRVLDEGKNRVSRSVPVIVREDNVAPTLSISQPLTGISVLEGSLLAIEVSAQDNSAIKEIEFYINGVKSHVVTTNPYVYQYQIANNYFESGDALIVSVIARDFNDNESTQNRSITVIDDLPPQINFAAGTPEPDTTFIEGAEIAVFSSASDDVVTRKVELYVANQLVETRFSSPYNFVFETPLLADVSNPLPVYVKAYDSLDQTQDSEILTLQVVKNEAPSLEWNTPVSGYTFFEGETIELSVDATDDVVLDGVSFYVDGELIAYLEEQPSPYRLSVKMPSGVGSDQVNYTAVAIDSIGQETEKTITLTRLADQTPPTVEISAPLDEAIVSVGPSDVVLVIDTSGSTSYPSGGDVDGDGVNDHILKAEIFSAHQLIDFFNPSTTRVAVVDFSDDGILVQSLTDDFDLVKEKLDEILAAGPNGGTNFNAAMLTATDELVGQRARSFATPVQLFLSDGSADVPLDQVIRASELGIIINTFAVGSGANISALQEISSGTGGVATEVPNASQIVEILPKTVLFGLDALIAIAKADDDVAIAKVTINASSENGVISSSRIDEKAPYSFALPLPEISQSMVINISATAEDFGGNVAVSSEISVTLLPAVNNPVLVKASPEFVTKGSLATVKGKFLIPQDSNQASSSNPDIFATNELYFNGVLMAPTLMDKSRIVFVVPDNAVSGEIYAVVDGMQTNTVLLFIDDDQDGLSNEQEIELGTDPAIADTDEDGLQDGVEVNEFNTNPLLADTDGDGISDSIEVNLSLDPNDPADSQIDEDNDGLTNMEEIQIGTQIRNSDSDNDGLSDGAEVNQHDTNPLTVDTDQDRLADNEEVNNYGTDPNIVDTDGDTISDYIEVINSMDPLDFDDAQGDIDGDGLTNLEEINGNTLVNDVDSDNDGLSDFDEVRTFNTNPWDSDSDNDGENDGLEVDQGTDPNDSGSSLTVGFNFYYNEGSNVWNFYSQGAFSLSSVYDTGMRLRVNGQNFYDSDGRAVKYGPWQRVLENSLSDLQVKRKIFVDTTNGYVRYLDIFANPTGKTVEVEAKLGSRTYRSSVPIVATSNGDQLLNNSDNYVVIDDQDGSGIRATGQVWAGLNAPARPDSVEYDTTSRELFFSYPISLAPGQTSIIMSFAAVNRSGTEILQKVQQLEVLPEYAQQLISLDEFDSIINFDVDKDDDGLSDKREQSLGTADDNADTDGDGLNDKYEVDYGLDPLFANTDFNIDGDGDGLTLSEEALLGTNPLQADTDDDGLLDSEEATYQTNPLKADTDEDGLLDGDEVNQYGTDPVLSDTDADGLTDQEELLDYSTDPKNNDSDGDTIFDGQEISAGLDPKNALDAIQDVDNDGLTALEEIAFGTDIFDGDSDSDGEKDGFEIENGTDPNNSGSRSTVFLSHSFYDLNSVSWRINRTSIASNNSFREGLSLYINGGLFYDDDGLAQKVGDRQFILVDNRWDVSVNRSLYFSPDYSFIRLMESFKNTSKESKTYNVRLHSSLFTTPAVASTSSGDLDVNANDYSVLLDDEGSSSKAIGFLWGDTGSSQSADIASYSGNELQSEYEITLEPNETKVLMHFVTVSNDRDEAALVLQNITSLPDYALSETGALLDDVFNFDLDSDSDGLSNFREKVAGTDPQNVDSDDDTLSDKFEVDYGLNPLDADDLTSDEDGDGLSLEQEFALGTNPRAIDTDNDGLSDYDELNRGSNPLDADSDGDGLKDGIEVNHYSTNPMSKDSDNDGLSDSAEIKSFQTDPLRQDTDGDGINDGVEVDNGMAPTDPADAELDQDNDGLTAKQEFEAGTSLFNADTDNDGLNDGLEVNQYGTSPISSDTDQDGESDRLEIEYGSDPLDPDSTGTVAFPVTLSDGEGHEWNVMRGGYASRFSNGLDEGFPEKLAVIFYGQNYSFTSRARAKKISGRSFEVVAQYNRNTVDIIREVFVSSEKGFIRYLDKLKNKSNYKINYRFMLASALDTENKGYVTSVANVVDASDHYLISGPIDSSGKVFGHLWANENSKQVAQGVEESNSRVGYYYSFELLPDEEISFLHFGIQNNSQSEARVILEEMKTIPDYLLKGLEVTQLEKVVNLNLDSDLDGLIDARELELGTDINSQDTDGDGLFDGFEYFYGFNPLSAGEQDSDDDNDGLTNLEEQVFVSNPNLADTDIDGLNDKEEFDLNTNPNKADSDDDGLTDIEERDSSKTDPLLPDTDDDGLLDGYEVNESTTNALDSDTDDDGINDGLELENNLDPKSPADAVLDLDNDGLTNLQEVVSYNTKIREADTDNDGLLDGSEVSLHQTNPLKSDTDDDGLLDKFELDFSFNPLVSGEEIQDPDNDNFSNLEEQKRRTNPRQADTDGDGVNDDQDGAPLDPNRTELAGVLLVNGSSYDVSLVRYKSALDSLYMPYSIVEAVDALPTREQMAEKQLVIWIGRHLLTPEREVLSSYLNGGGCSILTAQEHYSNIGMTPLLDTFMGISSVIDDAVYSGQKMKIKGVGRLFSPEIDHLVQSDSNNFTDFIDVLQLDKGAEALFKKKDKIIGSYFDSGEHLGVFLTFPLETVSKKNDRAEIIRRIYENCQYSHDLSVKYVVPSTSNRGSSRPLNYK</sequence>
<dbReference type="Pfam" id="PF18884">
    <property type="entry name" value="TSP3_bac"/>
    <property type="match status" value="26"/>
</dbReference>
<dbReference type="SUPFAM" id="SSF49464">
    <property type="entry name" value="Carboxypeptidase regulatory domain-like"/>
    <property type="match status" value="2"/>
</dbReference>
<feature type="domain" description="VWFA" evidence="6">
    <location>
        <begin position="2066"/>
        <end position="2247"/>
    </location>
</feature>
<dbReference type="InterPro" id="IPR013783">
    <property type="entry name" value="Ig-like_fold"/>
</dbReference>
<dbReference type="Pfam" id="PF13620">
    <property type="entry name" value="CarboxypepD_reg"/>
    <property type="match status" value="1"/>
</dbReference>
<feature type="compositionally biased region" description="Acidic residues" evidence="5">
    <location>
        <begin position="3869"/>
        <end position="3881"/>
    </location>
</feature>
<dbReference type="GO" id="GO:0005509">
    <property type="term" value="F:calcium ion binding"/>
    <property type="evidence" value="ECO:0007669"/>
    <property type="project" value="InterPro"/>
</dbReference>
<feature type="compositionally biased region" description="Acidic residues" evidence="5">
    <location>
        <begin position="4059"/>
        <end position="4069"/>
    </location>
</feature>
<comment type="subcellular location">
    <subcellularLocation>
        <location evidence="1">Secreted</location>
    </subcellularLocation>
</comment>
<dbReference type="EMBL" id="QDDL01000007">
    <property type="protein sequence ID" value="PVZ66760.1"/>
    <property type="molecule type" value="Genomic_DNA"/>
</dbReference>
<proteinExistence type="predicted"/>
<feature type="region of interest" description="Disordered" evidence="5">
    <location>
        <begin position="2518"/>
        <end position="2549"/>
    </location>
</feature>
<dbReference type="SUPFAM" id="SSF53300">
    <property type="entry name" value="vWA-like"/>
    <property type="match status" value="1"/>
</dbReference>
<name>A0A2V1GZG8_9GAMM</name>
<feature type="compositionally biased region" description="Polar residues" evidence="5">
    <location>
        <begin position="3531"/>
        <end position="3540"/>
    </location>
</feature>
<dbReference type="Pfam" id="PF00092">
    <property type="entry name" value="VWA"/>
    <property type="match status" value="1"/>
</dbReference>
<dbReference type="InterPro" id="IPR018247">
    <property type="entry name" value="EF_Hand_1_Ca_BS"/>
</dbReference>
<dbReference type="GO" id="GO:0030246">
    <property type="term" value="F:carbohydrate binding"/>
    <property type="evidence" value="ECO:0007669"/>
    <property type="project" value="InterPro"/>
</dbReference>
<dbReference type="PANTHER" id="PTHR37467:SF1">
    <property type="entry name" value="EXPORTED CALCIUM-BINDING GLYCOPROTEIN"/>
    <property type="match status" value="1"/>
</dbReference>
<dbReference type="InterPro" id="IPR028974">
    <property type="entry name" value="TSP_type-3_rpt"/>
</dbReference>
<dbReference type="OrthoDB" id="6199528at2"/>
<evidence type="ECO:0000256" key="1">
    <source>
        <dbReference type="ARBA" id="ARBA00004613"/>
    </source>
</evidence>
<reference evidence="7 8" key="1">
    <citation type="submission" date="2018-04" db="EMBL/GenBank/DDBJ databases">
        <title>Thalassorhabdus spongiae gen. nov., sp. nov., isolated from a marine sponge in South-West Iceland.</title>
        <authorList>
            <person name="Knobloch S."/>
            <person name="Daussin A."/>
            <person name="Johannsson R."/>
            <person name="Marteinsson V.T."/>
        </authorList>
    </citation>
    <scope>NUCLEOTIDE SEQUENCE [LARGE SCALE GENOMIC DNA]</scope>
    <source>
        <strain evidence="7 8">Hp12</strain>
    </source>
</reference>
<evidence type="ECO:0000256" key="3">
    <source>
        <dbReference type="ARBA" id="ARBA00022729"/>
    </source>
</evidence>
<dbReference type="Gene3D" id="4.10.1080.10">
    <property type="entry name" value="TSP type-3 repeat"/>
    <property type="match status" value="3"/>
</dbReference>
<accession>A0A2V1GZG8</accession>
<feature type="compositionally biased region" description="Acidic residues" evidence="5">
    <location>
        <begin position="2638"/>
        <end position="2650"/>
    </location>
</feature>
<keyword evidence="8" id="KW-1185">Reference proteome</keyword>
<dbReference type="Gene3D" id="2.60.40.10">
    <property type="entry name" value="Immunoglobulins"/>
    <property type="match status" value="4"/>
</dbReference>
<feature type="compositionally biased region" description="Acidic residues" evidence="5">
    <location>
        <begin position="2987"/>
        <end position="2997"/>
    </location>
</feature>
<dbReference type="RefSeq" id="WP_116688124.1">
    <property type="nucleotide sequence ID" value="NZ_CAWNYD010000007.1"/>
</dbReference>
<keyword evidence="4" id="KW-0106">Calcium</keyword>
<dbReference type="InterPro" id="IPR008969">
    <property type="entry name" value="CarboxyPept-like_regulatory"/>
</dbReference>
<comment type="caution">
    <text evidence="7">The sequence shown here is derived from an EMBL/GenBank/DDBJ whole genome shotgun (WGS) entry which is preliminary data.</text>
</comment>
<feature type="region of interest" description="Disordered" evidence="5">
    <location>
        <begin position="3863"/>
        <end position="3957"/>
    </location>
</feature>
<dbReference type="SUPFAM" id="SSF49478">
    <property type="entry name" value="Cna protein B-type domain"/>
    <property type="match status" value="1"/>
</dbReference>
<keyword evidence="3" id="KW-0732">Signal</keyword>
<evidence type="ECO:0000256" key="4">
    <source>
        <dbReference type="ARBA" id="ARBA00022837"/>
    </source>
</evidence>
<dbReference type="SUPFAM" id="SSF103647">
    <property type="entry name" value="TSP type-3 repeat"/>
    <property type="match status" value="2"/>
</dbReference>
<feature type="compositionally biased region" description="Acidic residues" evidence="5">
    <location>
        <begin position="2615"/>
        <end position="2625"/>
    </location>
</feature>
<dbReference type="Pfam" id="PF17957">
    <property type="entry name" value="Big_7"/>
    <property type="match status" value="4"/>
</dbReference>
<dbReference type="Gene3D" id="3.40.50.410">
    <property type="entry name" value="von Willebrand factor, type A domain"/>
    <property type="match status" value="1"/>
</dbReference>
<keyword evidence="2" id="KW-0964">Secreted</keyword>
<dbReference type="PANTHER" id="PTHR37467">
    <property type="entry name" value="EXPORTED CALCIUM-BINDING GLYCOPROTEIN-RELATED"/>
    <property type="match status" value="1"/>
</dbReference>
<dbReference type="InterPro" id="IPR013784">
    <property type="entry name" value="Carb-bd-like_fold"/>
</dbReference>
<organism evidence="7 8">
    <name type="scientific">Pelagibaculum spongiae</name>
    <dbReference type="NCBI Taxonomy" id="2080658"/>
    <lineage>
        <taxon>Bacteria</taxon>
        <taxon>Pseudomonadati</taxon>
        <taxon>Pseudomonadota</taxon>
        <taxon>Gammaproteobacteria</taxon>
        <taxon>Oceanospirillales</taxon>
        <taxon>Pelagibaculum</taxon>
    </lineage>
</organism>
<dbReference type="InterPro" id="IPR036465">
    <property type="entry name" value="vWFA_dom_sf"/>
</dbReference>
<dbReference type="PROSITE" id="PS50234">
    <property type="entry name" value="VWFA"/>
    <property type="match status" value="1"/>
</dbReference>
<dbReference type="CDD" id="cd00198">
    <property type="entry name" value="vWFA"/>
    <property type="match status" value="1"/>
</dbReference>
<dbReference type="SMART" id="SM00327">
    <property type="entry name" value="VWA"/>
    <property type="match status" value="1"/>
</dbReference>
<dbReference type="Gene3D" id="2.60.40.1120">
    <property type="entry name" value="Carboxypeptidase-like, regulatory domain"/>
    <property type="match status" value="2"/>
</dbReference>
<feature type="region of interest" description="Disordered" evidence="5">
    <location>
        <begin position="3390"/>
        <end position="3496"/>
    </location>
</feature>
<feature type="region of interest" description="Disordered" evidence="5">
    <location>
        <begin position="2897"/>
        <end position="2919"/>
    </location>
</feature>
<feature type="region of interest" description="Disordered" evidence="5">
    <location>
        <begin position="4029"/>
        <end position="4074"/>
    </location>
</feature>
<feature type="compositionally biased region" description="Acidic residues" evidence="5">
    <location>
        <begin position="3891"/>
        <end position="3901"/>
    </location>
</feature>
<dbReference type="InterPro" id="IPR002035">
    <property type="entry name" value="VWF_A"/>
</dbReference>
<gene>
    <name evidence="7" type="ORF">DC094_15970</name>
</gene>
<feature type="region of interest" description="Disordered" evidence="5">
    <location>
        <begin position="3514"/>
        <end position="3546"/>
    </location>
</feature>
<dbReference type="SUPFAM" id="SSF49452">
    <property type="entry name" value="Starch-binding domain-like"/>
    <property type="match status" value="3"/>
</dbReference>
<feature type="region of interest" description="Disordered" evidence="5">
    <location>
        <begin position="2977"/>
        <end position="3014"/>
    </location>
</feature>
<dbReference type="InterPro" id="IPR059100">
    <property type="entry name" value="TSP3_bac"/>
</dbReference>
<feature type="region of interest" description="Disordered" evidence="5">
    <location>
        <begin position="269"/>
        <end position="290"/>
    </location>
</feature>
<dbReference type="Proteomes" id="UP000244906">
    <property type="component" value="Unassembled WGS sequence"/>
</dbReference>
<evidence type="ECO:0000256" key="2">
    <source>
        <dbReference type="ARBA" id="ARBA00022525"/>
    </source>
</evidence>
<protein>
    <recommendedName>
        <fullName evidence="6">VWFA domain-containing protein</fullName>
    </recommendedName>
</protein>
<feature type="region of interest" description="Disordered" evidence="5">
    <location>
        <begin position="2612"/>
        <end position="2660"/>
    </location>
</feature>
<dbReference type="InterPro" id="IPR053180">
    <property type="entry name" value="Ca-binding_acidic-repeat"/>
</dbReference>
<evidence type="ECO:0000256" key="5">
    <source>
        <dbReference type="SAM" id="MobiDB-lite"/>
    </source>
</evidence>
<feature type="region of interest" description="Disordered" evidence="5">
    <location>
        <begin position="3986"/>
        <end position="4012"/>
    </location>
</feature>
<feature type="region of interest" description="Disordered" evidence="5">
    <location>
        <begin position="3078"/>
        <end position="3104"/>
    </location>
</feature>
<dbReference type="Gene3D" id="2.60.40.1080">
    <property type="match status" value="1"/>
</dbReference>
<dbReference type="PROSITE" id="PS00018">
    <property type="entry name" value="EF_HAND_1"/>
    <property type="match status" value="4"/>
</dbReference>
<evidence type="ECO:0000313" key="8">
    <source>
        <dbReference type="Proteomes" id="UP000244906"/>
    </source>
</evidence>
<feature type="compositionally biased region" description="Acidic residues" evidence="5">
    <location>
        <begin position="269"/>
        <end position="278"/>
    </location>
</feature>
<feature type="compositionally biased region" description="Acidic residues" evidence="5">
    <location>
        <begin position="3401"/>
        <end position="3410"/>
    </location>
</feature>